<dbReference type="InterPro" id="IPR003146">
    <property type="entry name" value="M14A_act_pep"/>
</dbReference>
<evidence type="ECO:0000256" key="4">
    <source>
        <dbReference type="ARBA" id="ARBA00022670"/>
    </source>
</evidence>
<keyword evidence="6 12" id="KW-0732">Signal</keyword>
<dbReference type="GO" id="GO:0005615">
    <property type="term" value="C:extracellular space"/>
    <property type="evidence" value="ECO:0007669"/>
    <property type="project" value="TreeGrafter"/>
</dbReference>
<dbReference type="PANTHER" id="PTHR11705:SF54">
    <property type="entry name" value="SHKT DOMAIN-CONTAINING PROTEIN"/>
    <property type="match status" value="1"/>
</dbReference>
<reference evidence="15" key="1">
    <citation type="submission" date="2022-11" db="UniProtKB">
        <authorList>
            <consortium name="WormBaseParasite"/>
        </authorList>
    </citation>
    <scope>IDENTIFICATION</scope>
</reference>
<evidence type="ECO:0000256" key="8">
    <source>
        <dbReference type="ARBA" id="ARBA00022833"/>
    </source>
</evidence>
<keyword evidence="8" id="KW-0862">Zinc</keyword>
<evidence type="ECO:0000313" key="15">
    <source>
        <dbReference type="WBParaSite" id="jg14577"/>
    </source>
</evidence>
<dbReference type="PROSITE" id="PS51257">
    <property type="entry name" value="PROKAR_LIPOPROTEIN"/>
    <property type="match status" value="1"/>
</dbReference>
<accession>A0A915D0M4</accession>
<organism evidence="14 15">
    <name type="scientific">Ditylenchus dipsaci</name>
    <dbReference type="NCBI Taxonomy" id="166011"/>
    <lineage>
        <taxon>Eukaryota</taxon>
        <taxon>Metazoa</taxon>
        <taxon>Ecdysozoa</taxon>
        <taxon>Nematoda</taxon>
        <taxon>Chromadorea</taxon>
        <taxon>Rhabditida</taxon>
        <taxon>Tylenchina</taxon>
        <taxon>Tylenchomorpha</taxon>
        <taxon>Sphaerularioidea</taxon>
        <taxon>Anguinidae</taxon>
        <taxon>Anguininae</taxon>
        <taxon>Ditylenchus</taxon>
    </lineage>
</organism>
<dbReference type="Gene3D" id="3.30.70.340">
    <property type="entry name" value="Metallocarboxypeptidase-like"/>
    <property type="match status" value="1"/>
</dbReference>
<protein>
    <submittedName>
        <fullName evidence="15">Peptidase M14 carboxypeptidase A domain-containing protein</fullName>
    </submittedName>
</protein>
<sequence>MKLSNSLVHFSATYLWVLWLTFSTVSCILKEVTREESEDTLIESNLANTTKFQVYRMVPRDKEELAALNALYQMSSEFEIDFWKAPTGVEVFADMMVPPEFAVQTKSYLTQNHLQYQVIIEDVQKLIMQREKPQSANSLVESKGNLSSANPLLSSFFSKRMKDAPYVSRNKAKYGFGDYHSYNEIMKWMNEIELHYPQMAKGFTIGTTHEGRPIKGLKIGNPINDGSKRAVWIDGGMHAREWAAIHTALYFMEQLIALYGVDPQITQYVDTLNFYFVPVANPDGFEYSRSDVTPQTRFWRKNRGMQVCKKDRWRRERCCGGSGAFSEPESRAIRDKLLSAELNGKVDAFLTLHTYSQMWIHPYNHERKSFQMISKNYKLLENRVSKLLKMFMEPSLDLVPEQIFCTHLLVVLTIGLRLMLTSNMSTCSNSDPERKNGTGVKVVISAVLRKASSVSRTVVAVSTSPLIRLPAPVPVVIPAVFPVSTTTLRPFTQPSITQAPMQNMPQVNRRVDVNALRSSLHDRLARLRQSQLQASSNMKEIYKELSNRDKYYFGKINRID</sequence>
<feature type="domain" description="Peptidase M14" evidence="13">
    <location>
        <begin position="178"/>
        <end position="447"/>
    </location>
</feature>
<dbReference type="FunFam" id="3.30.70.340:FF:000001">
    <property type="entry name" value="Carboxypeptidase A5"/>
    <property type="match status" value="1"/>
</dbReference>
<dbReference type="PRINTS" id="PR00765">
    <property type="entry name" value="CRBOXYPTASEA"/>
</dbReference>
<comment type="similarity">
    <text evidence="2 11">Belongs to the peptidase M14 family.</text>
</comment>
<evidence type="ECO:0000256" key="10">
    <source>
        <dbReference type="ARBA" id="ARBA00023157"/>
    </source>
</evidence>
<dbReference type="SUPFAM" id="SSF53187">
    <property type="entry name" value="Zn-dependent exopeptidases"/>
    <property type="match status" value="1"/>
</dbReference>
<dbReference type="WBParaSite" id="jg14577">
    <property type="protein sequence ID" value="jg14577"/>
    <property type="gene ID" value="jg14577"/>
</dbReference>
<keyword evidence="4" id="KW-0645">Protease</keyword>
<evidence type="ECO:0000256" key="3">
    <source>
        <dbReference type="ARBA" id="ARBA00022645"/>
    </source>
</evidence>
<evidence type="ECO:0000256" key="5">
    <source>
        <dbReference type="ARBA" id="ARBA00022723"/>
    </source>
</evidence>
<keyword evidence="10" id="KW-1015">Disulfide bond</keyword>
<evidence type="ECO:0000256" key="1">
    <source>
        <dbReference type="ARBA" id="ARBA00001947"/>
    </source>
</evidence>
<keyword evidence="3" id="KW-0121">Carboxypeptidase</keyword>
<evidence type="ECO:0000256" key="12">
    <source>
        <dbReference type="SAM" id="SignalP"/>
    </source>
</evidence>
<dbReference type="GO" id="GO:0004181">
    <property type="term" value="F:metallocarboxypeptidase activity"/>
    <property type="evidence" value="ECO:0007669"/>
    <property type="project" value="InterPro"/>
</dbReference>
<evidence type="ECO:0000256" key="2">
    <source>
        <dbReference type="ARBA" id="ARBA00005988"/>
    </source>
</evidence>
<feature type="signal peptide" evidence="12">
    <location>
        <begin position="1"/>
        <end position="27"/>
    </location>
</feature>
<dbReference type="FunFam" id="3.40.630.10:FF:000084">
    <property type="entry name" value="Carboxypeptidase B2"/>
    <property type="match status" value="1"/>
</dbReference>
<dbReference type="SUPFAM" id="SSF54897">
    <property type="entry name" value="Protease propeptides/inhibitors"/>
    <property type="match status" value="1"/>
</dbReference>
<evidence type="ECO:0000256" key="7">
    <source>
        <dbReference type="ARBA" id="ARBA00022801"/>
    </source>
</evidence>
<evidence type="ECO:0000256" key="9">
    <source>
        <dbReference type="ARBA" id="ARBA00023049"/>
    </source>
</evidence>
<dbReference type="AlphaFoldDB" id="A0A915D0M4"/>
<dbReference type="PROSITE" id="PS52035">
    <property type="entry name" value="PEPTIDASE_M14"/>
    <property type="match status" value="1"/>
</dbReference>
<evidence type="ECO:0000313" key="14">
    <source>
        <dbReference type="Proteomes" id="UP000887574"/>
    </source>
</evidence>
<proteinExistence type="inferred from homology"/>
<feature type="chain" id="PRO_5037088701" evidence="12">
    <location>
        <begin position="28"/>
        <end position="560"/>
    </location>
</feature>
<name>A0A915D0M4_9BILA</name>
<dbReference type="InterPro" id="IPR036990">
    <property type="entry name" value="M14A-like_propep"/>
</dbReference>
<dbReference type="PANTHER" id="PTHR11705">
    <property type="entry name" value="PROTEASE FAMILY M14 CARBOXYPEPTIDASE A,B"/>
    <property type="match status" value="1"/>
</dbReference>
<evidence type="ECO:0000259" key="13">
    <source>
        <dbReference type="PROSITE" id="PS52035"/>
    </source>
</evidence>
<dbReference type="GO" id="GO:0006508">
    <property type="term" value="P:proteolysis"/>
    <property type="evidence" value="ECO:0007669"/>
    <property type="project" value="UniProtKB-KW"/>
</dbReference>
<keyword evidence="5" id="KW-0479">Metal-binding</keyword>
<evidence type="ECO:0000256" key="11">
    <source>
        <dbReference type="PROSITE-ProRule" id="PRU01379"/>
    </source>
</evidence>
<keyword evidence="7" id="KW-0378">Hydrolase</keyword>
<dbReference type="Pfam" id="PF02244">
    <property type="entry name" value="Propep_M14"/>
    <property type="match status" value="1"/>
</dbReference>
<dbReference type="Gene3D" id="3.40.630.10">
    <property type="entry name" value="Zn peptidases"/>
    <property type="match status" value="1"/>
</dbReference>
<keyword evidence="9" id="KW-0482">Metalloprotease</keyword>
<comment type="caution">
    <text evidence="11">Lacks conserved residue(s) required for the propagation of feature annotation.</text>
</comment>
<dbReference type="Proteomes" id="UP000887574">
    <property type="component" value="Unplaced"/>
</dbReference>
<evidence type="ECO:0000256" key="6">
    <source>
        <dbReference type="ARBA" id="ARBA00022729"/>
    </source>
</evidence>
<dbReference type="InterPro" id="IPR000834">
    <property type="entry name" value="Peptidase_M14"/>
</dbReference>
<dbReference type="Pfam" id="PF00246">
    <property type="entry name" value="Peptidase_M14"/>
    <property type="match status" value="1"/>
</dbReference>
<keyword evidence="14" id="KW-1185">Reference proteome</keyword>
<dbReference type="SMART" id="SM00631">
    <property type="entry name" value="Zn_pept"/>
    <property type="match status" value="1"/>
</dbReference>
<comment type="cofactor">
    <cofactor evidence="1">
        <name>Zn(2+)</name>
        <dbReference type="ChEBI" id="CHEBI:29105"/>
    </cofactor>
</comment>
<dbReference type="GO" id="GO:0008270">
    <property type="term" value="F:zinc ion binding"/>
    <property type="evidence" value="ECO:0007669"/>
    <property type="project" value="InterPro"/>
</dbReference>